<proteinExistence type="inferred from homology"/>
<reference evidence="3" key="1">
    <citation type="submission" date="2022-09" db="EMBL/GenBank/DDBJ databases">
        <title>Maribacter litopenaei sp. nov., isolated from the intestinal tract of the Pacific White Shrimp, Litopenaeus vannamei.</title>
        <authorList>
            <person name="Kim S.Y."/>
            <person name="Hwang C.Y."/>
        </authorList>
    </citation>
    <scope>NUCLEOTIDE SEQUENCE</scope>
    <source>
        <strain evidence="3">HL-LV01</strain>
    </source>
</reference>
<dbReference type="PROSITE" id="PS52016">
    <property type="entry name" value="TONB_DEPENDENT_REC_3"/>
    <property type="match status" value="1"/>
</dbReference>
<dbReference type="InterPro" id="IPR052173">
    <property type="entry name" value="Beta-lactam_resp_regulator"/>
</dbReference>
<accession>A0ABY5YCE1</accession>
<dbReference type="PANTHER" id="PTHR34978">
    <property type="entry name" value="POSSIBLE SENSOR-TRANSDUCER PROTEIN BLAR"/>
    <property type="match status" value="1"/>
</dbReference>
<evidence type="ECO:0000259" key="2">
    <source>
        <dbReference type="Pfam" id="PF05569"/>
    </source>
</evidence>
<keyword evidence="1" id="KW-0812">Transmembrane</keyword>
<dbReference type="InterPro" id="IPR037066">
    <property type="entry name" value="Plug_dom_sf"/>
</dbReference>
<keyword evidence="1" id="KW-1134">Transmembrane beta strand</keyword>
<dbReference type="InterPro" id="IPR008756">
    <property type="entry name" value="Peptidase_M56"/>
</dbReference>
<dbReference type="EMBL" id="CP104205">
    <property type="protein sequence ID" value="UWX55790.1"/>
    <property type="molecule type" value="Genomic_DNA"/>
</dbReference>
<gene>
    <name evidence="3" type="ORF">NYZ99_05050</name>
</gene>
<dbReference type="Proteomes" id="UP001059209">
    <property type="component" value="Chromosome"/>
</dbReference>
<dbReference type="InterPro" id="IPR039426">
    <property type="entry name" value="TonB-dep_rcpt-like"/>
</dbReference>
<comment type="similarity">
    <text evidence="1">Belongs to the TonB-dependent receptor family.</text>
</comment>
<protein>
    <recommendedName>
        <fullName evidence="2">Peptidase M56 domain-containing protein</fullName>
    </recommendedName>
</protein>
<organism evidence="3 4">
    <name type="scientific">Maribacter litopenaei</name>
    <dbReference type="NCBI Taxonomy" id="2976127"/>
    <lineage>
        <taxon>Bacteria</taxon>
        <taxon>Pseudomonadati</taxon>
        <taxon>Bacteroidota</taxon>
        <taxon>Flavobacteriia</taxon>
        <taxon>Flavobacteriales</taxon>
        <taxon>Flavobacteriaceae</taxon>
        <taxon>Maribacter</taxon>
    </lineage>
</organism>
<comment type="subcellular location">
    <subcellularLocation>
        <location evidence="1">Cell outer membrane</location>
        <topology evidence="1">Multi-pass membrane protein</topology>
    </subcellularLocation>
</comment>
<keyword evidence="1" id="KW-0472">Membrane</keyword>
<dbReference type="PANTHER" id="PTHR34978:SF3">
    <property type="entry name" value="SLR0241 PROTEIN"/>
    <property type="match status" value="1"/>
</dbReference>
<feature type="domain" description="Peptidase M56" evidence="2">
    <location>
        <begin position="6"/>
        <end position="104"/>
    </location>
</feature>
<keyword evidence="4" id="KW-1185">Reference proteome</keyword>
<dbReference type="Pfam" id="PF05569">
    <property type="entry name" value="Peptidase_M56"/>
    <property type="match status" value="1"/>
</dbReference>
<keyword evidence="1" id="KW-0998">Cell outer membrane</keyword>
<evidence type="ECO:0000313" key="4">
    <source>
        <dbReference type="Proteomes" id="UP001059209"/>
    </source>
</evidence>
<dbReference type="Gene3D" id="2.170.130.10">
    <property type="entry name" value="TonB-dependent receptor, plug domain"/>
    <property type="match status" value="1"/>
</dbReference>
<evidence type="ECO:0000313" key="3">
    <source>
        <dbReference type="EMBL" id="UWX55790.1"/>
    </source>
</evidence>
<name>A0ABY5YCE1_9FLAO</name>
<evidence type="ECO:0000256" key="1">
    <source>
        <dbReference type="PROSITE-ProRule" id="PRU01360"/>
    </source>
</evidence>
<keyword evidence="1" id="KW-0813">Transport</keyword>
<sequence>MPSFPKELDAIIEHEKIHSKQKHSLDIILMELCLIVQWFNPVAWLYRKSLKENLEFLADTNIHTSSLDKKEYQYILLKQAVDPQNLSIVNPFFNSLIKKRIVMINQHPSHKFKALKGLFILPFLALFLLSFNVKTKYVLQRDQVNLSEEGVIELVIDKTTTDDELLKIKNDLKKDNIDFSYTTVRNGDGEISSLSLHVSGGTKKGAEFSSSHNSQSDDDTIDPTYILIDTENNTVTIGNGKSNVLHTDAHTKVWVHRSDGNEDHKEIIVKKINGKKYATLNGEEVSIEDLKEMDMDIDENSFIMIDSDDENVTKENIVIRKVSPGSKKHIFIKSDSDEDHDIEIIEKESNGFFFIDTDGDKKPLFLINGKLSNEKQVKKLDPSNIKSINVLKGSEAIKKHGKKATDGVIEITTN</sequence>